<feature type="transmembrane region" description="Helical" evidence="1">
    <location>
        <begin position="6"/>
        <end position="27"/>
    </location>
</feature>
<gene>
    <name evidence="2" type="ORF">SAMN04489834_1544</name>
</gene>
<organism evidence="2 3">
    <name type="scientific">Microterricola viridarii</name>
    <dbReference type="NCBI Taxonomy" id="412690"/>
    <lineage>
        <taxon>Bacteria</taxon>
        <taxon>Bacillati</taxon>
        <taxon>Actinomycetota</taxon>
        <taxon>Actinomycetes</taxon>
        <taxon>Micrococcales</taxon>
        <taxon>Microbacteriaceae</taxon>
        <taxon>Microterricola</taxon>
    </lineage>
</organism>
<keyword evidence="3" id="KW-1185">Reference proteome</keyword>
<reference evidence="3" key="1">
    <citation type="submission" date="2016-10" db="EMBL/GenBank/DDBJ databases">
        <authorList>
            <person name="Varghese N."/>
            <person name="Submissions S."/>
        </authorList>
    </citation>
    <scope>NUCLEOTIDE SEQUENCE [LARGE SCALE GENOMIC DNA]</scope>
    <source>
        <strain evidence="3">DSM 21772</strain>
    </source>
</reference>
<sequence length="110" mass="11718">MIDWVAFFIVFLAAIVSTVVVVSTYSLGLRLLSASGRVPVVEPAEFTDAITVMSAKEIKTATKRARKAAKKNPLTAGQKQAAFIGAWACFVVCACAVLFGIYLIVPALHS</sequence>
<proteinExistence type="predicted"/>
<keyword evidence="1" id="KW-0812">Transmembrane</keyword>
<protein>
    <recommendedName>
        <fullName evidence="4">Peptidase</fullName>
    </recommendedName>
</protein>
<dbReference type="Proteomes" id="UP000181956">
    <property type="component" value="Chromosome I"/>
</dbReference>
<name>A0A1H1SIT8_9MICO</name>
<dbReference type="RefSeq" id="WP_083363518.1">
    <property type="nucleotide sequence ID" value="NZ_LT629742.1"/>
</dbReference>
<dbReference type="EMBL" id="LT629742">
    <property type="protein sequence ID" value="SDS47269.1"/>
    <property type="molecule type" value="Genomic_DNA"/>
</dbReference>
<keyword evidence="1" id="KW-1133">Transmembrane helix</keyword>
<feature type="transmembrane region" description="Helical" evidence="1">
    <location>
        <begin position="81"/>
        <end position="105"/>
    </location>
</feature>
<accession>A0A1H1SIT8</accession>
<evidence type="ECO:0008006" key="4">
    <source>
        <dbReference type="Google" id="ProtNLM"/>
    </source>
</evidence>
<dbReference type="STRING" id="412690.SAMN04489834_1544"/>
<keyword evidence="1" id="KW-0472">Membrane</keyword>
<evidence type="ECO:0000313" key="2">
    <source>
        <dbReference type="EMBL" id="SDS47269.1"/>
    </source>
</evidence>
<dbReference type="AlphaFoldDB" id="A0A1H1SIT8"/>
<evidence type="ECO:0000256" key="1">
    <source>
        <dbReference type="SAM" id="Phobius"/>
    </source>
</evidence>
<evidence type="ECO:0000313" key="3">
    <source>
        <dbReference type="Proteomes" id="UP000181956"/>
    </source>
</evidence>